<evidence type="ECO:0008006" key="3">
    <source>
        <dbReference type="Google" id="ProtNLM"/>
    </source>
</evidence>
<dbReference type="KEGG" id="taw:EI545_17300"/>
<dbReference type="OrthoDB" id="7060209at2"/>
<sequence length="362" mass="40701">MFEAKTVLVLGAGASAEVGLPVGNALLSEICKLIDIKFDYGSQKSGDHLITSALKLVLKEGREVNKINEHLHSAWQIIRSAHQGISIDHIVDALEDARVERVAKLGIVRAIQLAEENSQFFMRPSDPRHELNLLQYRSTWYDALTKAICEKRKKSDLHSVFENISIVSFNYDRCIERYLPVSIANYYGVPTSEIHQLMPKLEIVRPYGIAGYLDWMGRTDEIHGYELGLEASRLANSSEMIRTFTQGVADEAISQRIQTCISDAERVIFLGFAFHPQNMSILEARVDQNTEVLATAHSASDNDRKVIQDSILKTFGYRGDKPSSIIIAAETCSGLFRSYWRTITAPPVPRSIRYQLTRKTIG</sequence>
<proteinExistence type="predicted"/>
<reference evidence="1 2" key="1">
    <citation type="submission" date="2018-12" db="EMBL/GenBank/DDBJ databases">
        <title>Complete genome sequencing of Tabrizicola sp. K13M18.</title>
        <authorList>
            <person name="Bae J.-W."/>
        </authorList>
    </citation>
    <scope>NUCLEOTIDE SEQUENCE [LARGE SCALE GENOMIC DNA]</scope>
    <source>
        <strain evidence="1 2">K13M18</strain>
    </source>
</reference>
<organism evidence="1 2">
    <name type="scientific">Tabrizicola piscis</name>
    <dbReference type="NCBI Taxonomy" id="2494374"/>
    <lineage>
        <taxon>Bacteria</taxon>
        <taxon>Pseudomonadati</taxon>
        <taxon>Pseudomonadota</taxon>
        <taxon>Alphaproteobacteria</taxon>
        <taxon>Rhodobacterales</taxon>
        <taxon>Paracoccaceae</taxon>
        <taxon>Tabrizicola</taxon>
    </lineage>
</organism>
<evidence type="ECO:0000313" key="2">
    <source>
        <dbReference type="Proteomes" id="UP000282002"/>
    </source>
</evidence>
<dbReference type="Proteomes" id="UP000282002">
    <property type="component" value="Chromosome"/>
</dbReference>
<gene>
    <name evidence="1" type="ORF">EI545_17300</name>
</gene>
<dbReference type="EMBL" id="CP034328">
    <property type="protein sequence ID" value="AZL60424.1"/>
    <property type="molecule type" value="Genomic_DNA"/>
</dbReference>
<dbReference type="AlphaFoldDB" id="A0A3S8U9Y5"/>
<name>A0A3S8U9Y5_9RHOB</name>
<accession>A0A3S8U9Y5</accession>
<evidence type="ECO:0000313" key="1">
    <source>
        <dbReference type="EMBL" id="AZL60424.1"/>
    </source>
</evidence>
<protein>
    <recommendedName>
        <fullName evidence="3">SIR2-like domain-containing protein</fullName>
    </recommendedName>
</protein>
<keyword evidence="2" id="KW-1185">Reference proteome</keyword>
<dbReference type="RefSeq" id="WP_125326616.1">
    <property type="nucleotide sequence ID" value="NZ_CP034328.1"/>
</dbReference>